<accession>X1HYH9</accession>
<feature type="compositionally biased region" description="Basic and acidic residues" evidence="1">
    <location>
        <begin position="140"/>
        <end position="158"/>
    </location>
</feature>
<proteinExistence type="predicted"/>
<dbReference type="AlphaFoldDB" id="X1HYH9"/>
<evidence type="ECO:0000256" key="1">
    <source>
        <dbReference type="SAM" id="MobiDB-lite"/>
    </source>
</evidence>
<protein>
    <submittedName>
        <fullName evidence="2">Uncharacterized protein</fullName>
    </submittedName>
</protein>
<name>X1HYH9_9ZZZZ</name>
<feature type="region of interest" description="Disordered" evidence="1">
    <location>
        <begin position="140"/>
        <end position="166"/>
    </location>
</feature>
<sequence length="166" mass="19149">MNKPTIEKGISDIVGVFCDPIIVFPGGWGDTLPEWLKTSITLERLAMNMRALKGEEMTGTDAEACAYLNTASLTQPMGHDWTQIYLYIATKVYEKWRTKESGVTMPEDIRVESLNDDQMRDLNRLKAWLYQKRTTVKLDRDRAERRQKKEEEAARAKAEQPALFDF</sequence>
<comment type="caution">
    <text evidence="2">The sequence shown here is derived from an EMBL/GenBank/DDBJ whole genome shotgun (WGS) entry which is preliminary data.</text>
</comment>
<organism evidence="2">
    <name type="scientific">marine sediment metagenome</name>
    <dbReference type="NCBI Taxonomy" id="412755"/>
    <lineage>
        <taxon>unclassified sequences</taxon>
        <taxon>metagenomes</taxon>
        <taxon>ecological metagenomes</taxon>
    </lineage>
</organism>
<gene>
    <name evidence="2" type="ORF">S03H2_53689</name>
</gene>
<dbReference type="EMBL" id="BARU01034176">
    <property type="protein sequence ID" value="GAH62125.1"/>
    <property type="molecule type" value="Genomic_DNA"/>
</dbReference>
<reference evidence="2" key="1">
    <citation type="journal article" date="2014" name="Front. Microbiol.">
        <title>High frequency of phylogenetically diverse reductive dehalogenase-homologous genes in deep subseafloor sedimentary metagenomes.</title>
        <authorList>
            <person name="Kawai M."/>
            <person name="Futagami T."/>
            <person name="Toyoda A."/>
            <person name="Takaki Y."/>
            <person name="Nishi S."/>
            <person name="Hori S."/>
            <person name="Arai W."/>
            <person name="Tsubouchi T."/>
            <person name="Morono Y."/>
            <person name="Uchiyama I."/>
            <person name="Ito T."/>
            <person name="Fujiyama A."/>
            <person name="Inagaki F."/>
            <person name="Takami H."/>
        </authorList>
    </citation>
    <scope>NUCLEOTIDE SEQUENCE</scope>
    <source>
        <strain evidence="2">Expedition CK06-06</strain>
    </source>
</reference>
<evidence type="ECO:0000313" key="2">
    <source>
        <dbReference type="EMBL" id="GAH62125.1"/>
    </source>
</evidence>